<dbReference type="InterPro" id="IPR036909">
    <property type="entry name" value="Cyt_c-like_dom_sf"/>
</dbReference>
<evidence type="ECO:0000256" key="4">
    <source>
        <dbReference type="PROSITE-ProRule" id="PRU00433"/>
    </source>
</evidence>
<dbReference type="PANTHER" id="PTHR35008:SF4">
    <property type="entry name" value="BLL4482 PROTEIN"/>
    <property type="match status" value="1"/>
</dbReference>
<evidence type="ECO:0000259" key="7">
    <source>
        <dbReference type="PROSITE" id="PS51007"/>
    </source>
</evidence>
<evidence type="ECO:0000256" key="2">
    <source>
        <dbReference type="ARBA" id="ARBA00022723"/>
    </source>
</evidence>
<dbReference type="PROSITE" id="PS51007">
    <property type="entry name" value="CYTC"/>
    <property type="match status" value="1"/>
</dbReference>
<reference evidence="9" key="1">
    <citation type="journal article" date="2019" name="Int. J. Syst. Evol. Microbiol.">
        <title>The Global Catalogue of Microorganisms (GCM) 10K type strain sequencing project: providing services to taxonomists for standard genome sequencing and annotation.</title>
        <authorList>
            <consortium name="The Broad Institute Genomics Platform"/>
            <consortium name="The Broad Institute Genome Sequencing Center for Infectious Disease"/>
            <person name="Wu L."/>
            <person name="Ma J."/>
        </authorList>
    </citation>
    <scope>NUCLEOTIDE SEQUENCE [LARGE SCALE GENOMIC DNA]</scope>
    <source>
        <strain evidence="9">CGMCC 4.1782</strain>
    </source>
</reference>
<dbReference type="EMBL" id="JBHUIM010000002">
    <property type="protein sequence ID" value="MFD2247505.1"/>
    <property type="molecule type" value="Genomic_DNA"/>
</dbReference>
<name>A0ABW5D1S1_9BACT</name>
<evidence type="ECO:0000256" key="5">
    <source>
        <dbReference type="SAM" id="MobiDB-lite"/>
    </source>
</evidence>
<dbReference type="PANTHER" id="PTHR35008">
    <property type="entry name" value="BLL4482 PROTEIN-RELATED"/>
    <property type="match status" value="1"/>
</dbReference>
<dbReference type="InterPro" id="IPR009056">
    <property type="entry name" value="Cyt_c-like_dom"/>
</dbReference>
<accession>A0ABW5D1S1</accession>
<feature type="chain" id="PRO_5046165716" evidence="6">
    <location>
        <begin position="23"/>
        <end position="213"/>
    </location>
</feature>
<feature type="signal peptide" evidence="6">
    <location>
        <begin position="1"/>
        <end position="22"/>
    </location>
</feature>
<keyword evidence="6" id="KW-0732">Signal</keyword>
<dbReference type="SUPFAM" id="SSF46626">
    <property type="entry name" value="Cytochrome c"/>
    <property type="match status" value="1"/>
</dbReference>
<keyword evidence="1 4" id="KW-0349">Heme</keyword>
<evidence type="ECO:0000313" key="9">
    <source>
        <dbReference type="Proteomes" id="UP001597374"/>
    </source>
</evidence>
<gene>
    <name evidence="8" type="ORF">ACFSKP_14650</name>
</gene>
<evidence type="ECO:0000256" key="6">
    <source>
        <dbReference type="SAM" id="SignalP"/>
    </source>
</evidence>
<dbReference type="RefSeq" id="WP_250430446.1">
    <property type="nucleotide sequence ID" value="NZ_JALPRR010000003.1"/>
</dbReference>
<comment type="caution">
    <text evidence="8">The sequence shown here is derived from an EMBL/GenBank/DDBJ whole genome shotgun (WGS) entry which is preliminary data.</text>
</comment>
<evidence type="ECO:0000313" key="8">
    <source>
        <dbReference type="EMBL" id="MFD2247505.1"/>
    </source>
</evidence>
<protein>
    <submittedName>
        <fullName evidence="8">Cytochrome c</fullName>
    </submittedName>
</protein>
<evidence type="ECO:0000256" key="1">
    <source>
        <dbReference type="ARBA" id="ARBA00022617"/>
    </source>
</evidence>
<sequence length="213" mass="23220">MKRKTFTIYAILLAAIPILVQCSEARSEKEGTKTGSKEAIQTGAQQSNYGGFKTQLLYGEHLVIIAGCHDCHTPKKMTAHGPEADSSRLLSGHPAKMPPPDIDRAAFEKKGLAVTQTLTAWTGPWGISYAANLTSDKTGIGNWQEKNFITAMREGKSKGMANGRMLLPPMPWQHYRHMTDEELKAVFAYLKSTKPVSNVVPAPQPPVSANTGK</sequence>
<organism evidence="8 9">
    <name type="scientific">Pontibacter ruber</name>
    <dbReference type="NCBI Taxonomy" id="1343895"/>
    <lineage>
        <taxon>Bacteria</taxon>
        <taxon>Pseudomonadati</taxon>
        <taxon>Bacteroidota</taxon>
        <taxon>Cytophagia</taxon>
        <taxon>Cytophagales</taxon>
        <taxon>Hymenobacteraceae</taxon>
        <taxon>Pontibacter</taxon>
    </lineage>
</organism>
<keyword evidence="9" id="KW-1185">Reference proteome</keyword>
<feature type="region of interest" description="Disordered" evidence="5">
    <location>
        <begin position="77"/>
        <end position="98"/>
    </location>
</feature>
<dbReference type="InterPro" id="IPR051459">
    <property type="entry name" value="Cytochrome_c-type_DH"/>
</dbReference>
<dbReference type="Pfam" id="PF00034">
    <property type="entry name" value="Cytochrom_C"/>
    <property type="match status" value="1"/>
</dbReference>
<keyword evidence="3 4" id="KW-0408">Iron</keyword>
<dbReference type="Proteomes" id="UP001597374">
    <property type="component" value="Unassembled WGS sequence"/>
</dbReference>
<keyword evidence="2 4" id="KW-0479">Metal-binding</keyword>
<dbReference type="Gene3D" id="1.10.760.10">
    <property type="entry name" value="Cytochrome c-like domain"/>
    <property type="match status" value="1"/>
</dbReference>
<feature type="domain" description="Cytochrome c" evidence="7">
    <location>
        <begin position="54"/>
        <end position="194"/>
    </location>
</feature>
<proteinExistence type="predicted"/>
<evidence type="ECO:0000256" key="3">
    <source>
        <dbReference type="ARBA" id="ARBA00023004"/>
    </source>
</evidence>